<dbReference type="InterPro" id="IPR013260">
    <property type="entry name" value="mRNA_splic_SYF2"/>
</dbReference>
<comment type="subcellular location">
    <subcellularLocation>
        <location evidence="1 8">Nucleus</location>
    </subcellularLocation>
</comment>
<sequence length="352" mass="40047">MAGKRSRTSTKSSNAILEMDQNSKKAPVHVQVNQQSTTQLEPSNTADEVDQPYLAKKSKAADKTKKPSPTKHNRTNKNNLCLDETVSLLDNQQADSASSPMVQNDDALQSNDTQGSSSNKADMLSRFSKLKSMRIESQKLNRKEVHFEFSRHKQTSKESMAHERKLKEAQELQAKTAAEATNTDYDRVKNLTYTIDDVERWEEKLSQKEARKDHGFSDYAQIAAKKYSKMIADIKPDLTKYRQQANIASMTHGSSDGTQEIVSEDAFYRSAHSLSYANHSAAPDELAVDRLVKDIEKQRAQRGQFSRRRAFDDEDEVTYINERNMRFNKKISRAYDKYTADIKANFERGTAL</sequence>
<dbReference type="OrthoDB" id="199717at2759"/>
<keyword evidence="7 8" id="KW-0539">Nucleus</keyword>
<evidence type="ECO:0000313" key="10">
    <source>
        <dbReference type="EMBL" id="OAJ39739.1"/>
    </source>
</evidence>
<dbReference type="VEuPathDB" id="FungiDB:BDEG_23567"/>
<reference evidence="10 11" key="1">
    <citation type="submission" date="2006-10" db="EMBL/GenBank/DDBJ databases">
        <title>The Genome Sequence of Batrachochytrium dendrobatidis JEL423.</title>
        <authorList>
            <consortium name="The Broad Institute Genome Sequencing Platform"/>
            <person name="Birren B."/>
            <person name="Lander E."/>
            <person name="Galagan J."/>
            <person name="Cuomo C."/>
            <person name="Devon K."/>
            <person name="Jaffe D."/>
            <person name="Butler J."/>
            <person name="Alvarez P."/>
            <person name="Gnerre S."/>
            <person name="Grabherr M."/>
            <person name="Kleber M."/>
            <person name="Mauceli E."/>
            <person name="Brockman W."/>
            <person name="Young S."/>
            <person name="LaButti K."/>
            <person name="Sykes S."/>
            <person name="DeCaprio D."/>
            <person name="Crawford M."/>
            <person name="Koehrsen M."/>
            <person name="Engels R."/>
            <person name="Montgomery P."/>
            <person name="Pearson M."/>
            <person name="Howarth C."/>
            <person name="Larson L."/>
            <person name="White J."/>
            <person name="O'Leary S."/>
            <person name="Kodira C."/>
            <person name="Zeng Q."/>
            <person name="Yandava C."/>
            <person name="Alvarado L."/>
            <person name="Longcore J."/>
            <person name="James T."/>
        </authorList>
    </citation>
    <scope>NUCLEOTIDE SEQUENCE [LARGE SCALE GENOMIC DNA]</scope>
    <source>
        <strain evidence="10 11">JEL423</strain>
    </source>
</reference>
<evidence type="ECO:0000256" key="4">
    <source>
        <dbReference type="ARBA" id="ARBA00022664"/>
    </source>
</evidence>
<evidence type="ECO:0000256" key="1">
    <source>
        <dbReference type="ARBA" id="ARBA00004123"/>
    </source>
</evidence>
<evidence type="ECO:0000256" key="5">
    <source>
        <dbReference type="ARBA" id="ARBA00022728"/>
    </source>
</evidence>
<proteinExistence type="inferred from homology"/>
<feature type="compositionally biased region" description="Polar residues" evidence="9">
    <location>
        <begin position="31"/>
        <end position="46"/>
    </location>
</feature>
<dbReference type="Proteomes" id="UP000077115">
    <property type="component" value="Unassembled WGS sequence"/>
</dbReference>
<dbReference type="GO" id="GO:0000974">
    <property type="term" value="C:Prp19 complex"/>
    <property type="evidence" value="ECO:0007669"/>
    <property type="project" value="TreeGrafter"/>
</dbReference>
<dbReference type="eggNOG" id="KOG2609">
    <property type="taxonomic scope" value="Eukaryota"/>
</dbReference>
<evidence type="ECO:0000256" key="6">
    <source>
        <dbReference type="ARBA" id="ARBA00023187"/>
    </source>
</evidence>
<keyword evidence="5 8" id="KW-0747">Spliceosome</keyword>
<accession>A0A177WHZ8</accession>
<dbReference type="GO" id="GO:0071014">
    <property type="term" value="C:post-mRNA release spliceosomal complex"/>
    <property type="evidence" value="ECO:0007669"/>
    <property type="project" value="TreeGrafter"/>
</dbReference>
<dbReference type="PANTHER" id="PTHR13264:SF5">
    <property type="entry name" value="PRE-MRNA-SPLICING FACTOR SYF2"/>
    <property type="match status" value="1"/>
</dbReference>
<feature type="region of interest" description="Disordered" evidence="9">
    <location>
        <begin position="1"/>
        <end position="121"/>
    </location>
</feature>
<comment type="subunit">
    <text evidence="8">May be part of a spliceosome complex.</text>
</comment>
<organism evidence="10 11">
    <name type="scientific">Batrachochytrium dendrobatidis (strain JEL423)</name>
    <dbReference type="NCBI Taxonomy" id="403673"/>
    <lineage>
        <taxon>Eukaryota</taxon>
        <taxon>Fungi</taxon>
        <taxon>Fungi incertae sedis</taxon>
        <taxon>Chytridiomycota</taxon>
        <taxon>Chytridiomycota incertae sedis</taxon>
        <taxon>Chytridiomycetes</taxon>
        <taxon>Rhizophydiales</taxon>
        <taxon>Rhizophydiales incertae sedis</taxon>
        <taxon>Batrachochytrium</taxon>
    </lineage>
</organism>
<comment type="function">
    <text evidence="8">Involved in pre-mRNA splicing.</text>
</comment>
<evidence type="ECO:0000256" key="7">
    <source>
        <dbReference type="ARBA" id="ARBA00023242"/>
    </source>
</evidence>
<feature type="compositionally biased region" description="Basic residues" evidence="9">
    <location>
        <begin position="66"/>
        <end position="75"/>
    </location>
</feature>
<protein>
    <recommendedName>
        <fullName evidence="3 8">Pre-mRNA-splicing factor SYF2</fullName>
    </recommendedName>
</protein>
<dbReference type="AlphaFoldDB" id="A0A177WHZ8"/>
<dbReference type="PANTHER" id="PTHR13264">
    <property type="entry name" value="GCIP-INTERACTING PROTEIN P29"/>
    <property type="match status" value="1"/>
</dbReference>
<evidence type="ECO:0000313" key="11">
    <source>
        <dbReference type="Proteomes" id="UP000077115"/>
    </source>
</evidence>
<dbReference type="GO" id="GO:0000398">
    <property type="term" value="P:mRNA splicing, via spliceosome"/>
    <property type="evidence" value="ECO:0007669"/>
    <property type="project" value="UniProtKB-UniRule"/>
</dbReference>
<evidence type="ECO:0000256" key="2">
    <source>
        <dbReference type="ARBA" id="ARBA00010028"/>
    </source>
</evidence>
<evidence type="ECO:0000256" key="3">
    <source>
        <dbReference type="ARBA" id="ARBA00014745"/>
    </source>
</evidence>
<evidence type="ECO:0000256" key="8">
    <source>
        <dbReference type="RuleBase" id="RU367148"/>
    </source>
</evidence>
<dbReference type="EMBL" id="DS022303">
    <property type="protein sequence ID" value="OAJ39739.1"/>
    <property type="molecule type" value="Genomic_DNA"/>
</dbReference>
<feature type="compositionally biased region" description="Polar residues" evidence="9">
    <location>
        <begin position="88"/>
        <end position="120"/>
    </location>
</feature>
<evidence type="ECO:0000256" key="9">
    <source>
        <dbReference type="SAM" id="MobiDB-lite"/>
    </source>
</evidence>
<reference evidence="10 11" key="2">
    <citation type="submission" date="2016-05" db="EMBL/GenBank/DDBJ databases">
        <title>Lineage-specific infection strategies underlie the spectrum of fungal disease in amphibians.</title>
        <authorList>
            <person name="Cuomo C.A."/>
            <person name="Farrer R.A."/>
            <person name="James T."/>
            <person name="Longcore J."/>
            <person name="Birren B."/>
        </authorList>
    </citation>
    <scope>NUCLEOTIDE SEQUENCE [LARGE SCALE GENOMIC DNA]</scope>
    <source>
        <strain evidence="10 11">JEL423</strain>
    </source>
</reference>
<keyword evidence="6 8" id="KW-0508">mRNA splicing</keyword>
<dbReference type="STRING" id="403673.A0A177WHZ8"/>
<name>A0A177WHZ8_BATDL</name>
<gene>
    <name evidence="10" type="ORF">BDEG_23567</name>
</gene>
<comment type="similarity">
    <text evidence="2 8">Belongs to the SYF2 family.</text>
</comment>
<dbReference type="GO" id="GO:0071013">
    <property type="term" value="C:catalytic step 2 spliceosome"/>
    <property type="evidence" value="ECO:0007669"/>
    <property type="project" value="TreeGrafter"/>
</dbReference>
<keyword evidence="4 8" id="KW-0507">mRNA processing</keyword>
<dbReference type="Pfam" id="PF08231">
    <property type="entry name" value="SYF2"/>
    <property type="match status" value="1"/>
</dbReference>